<reference evidence="1 2" key="1">
    <citation type="submission" date="2021-06" db="EMBL/GenBank/DDBJ databases">
        <title>Caerostris darwini draft genome.</title>
        <authorList>
            <person name="Kono N."/>
            <person name="Arakawa K."/>
        </authorList>
    </citation>
    <scope>NUCLEOTIDE SEQUENCE [LARGE SCALE GENOMIC DNA]</scope>
</reference>
<comment type="caution">
    <text evidence="1">The sequence shown here is derived from an EMBL/GenBank/DDBJ whole genome shotgun (WGS) entry which is preliminary data.</text>
</comment>
<dbReference type="EMBL" id="BPLQ01013429">
    <property type="protein sequence ID" value="GIY72002.1"/>
    <property type="molecule type" value="Genomic_DNA"/>
</dbReference>
<dbReference type="Proteomes" id="UP001054837">
    <property type="component" value="Unassembled WGS sequence"/>
</dbReference>
<accession>A0AAV4VNU7</accession>
<protein>
    <submittedName>
        <fullName evidence="1">Uncharacterized protein</fullName>
    </submittedName>
</protein>
<evidence type="ECO:0000313" key="2">
    <source>
        <dbReference type="Proteomes" id="UP001054837"/>
    </source>
</evidence>
<gene>
    <name evidence="1" type="ORF">CDAR_452311</name>
</gene>
<proteinExistence type="predicted"/>
<sequence>MRKREEELSALGFRERVVYTVAWFRRVKNTFMMLSWGDLLVLILECVSVRDPLIYGAGREFFLVEFRCLTEACVWPFGTWRNLSRRLGDPAFHSL</sequence>
<keyword evidence="2" id="KW-1185">Reference proteome</keyword>
<dbReference type="AlphaFoldDB" id="A0AAV4VNU7"/>
<organism evidence="1 2">
    <name type="scientific">Caerostris darwini</name>
    <dbReference type="NCBI Taxonomy" id="1538125"/>
    <lineage>
        <taxon>Eukaryota</taxon>
        <taxon>Metazoa</taxon>
        <taxon>Ecdysozoa</taxon>
        <taxon>Arthropoda</taxon>
        <taxon>Chelicerata</taxon>
        <taxon>Arachnida</taxon>
        <taxon>Araneae</taxon>
        <taxon>Araneomorphae</taxon>
        <taxon>Entelegynae</taxon>
        <taxon>Araneoidea</taxon>
        <taxon>Araneidae</taxon>
        <taxon>Caerostris</taxon>
    </lineage>
</organism>
<evidence type="ECO:0000313" key="1">
    <source>
        <dbReference type="EMBL" id="GIY72002.1"/>
    </source>
</evidence>
<name>A0AAV4VNU7_9ARAC</name>